<dbReference type="CDD" id="cd13970">
    <property type="entry name" value="ABC1_ADCK3"/>
    <property type="match status" value="1"/>
</dbReference>
<evidence type="ECO:0000256" key="4">
    <source>
        <dbReference type="ARBA" id="ARBA00022840"/>
    </source>
</evidence>
<evidence type="ECO:0000256" key="3">
    <source>
        <dbReference type="ARBA" id="ARBA00022741"/>
    </source>
</evidence>
<proteinExistence type="inferred from homology"/>
<dbReference type="RefSeq" id="WP_252592126.1">
    <property type="nucleotide sequence ID" value="NZ_CP099489.1"/>
</dbReference>
<dbReference type="Proteomes" id="UP001056455">
    <property type="component" value="Chromosome"/>
</dbReference>
<dbReference type="InterPro" id="IPR000719">
    <property type="entry name" value="Prot_kinase_dom"/>
</dbReference>
<dbReference type="PANTHER" id="PTHR43851:SF3">
    <property type="entry name" value="COENZYME Q8"/>
    <property type="match status" value="1"/>
</dbReference>
<dbReference type="EMBL" id="CP099489">
    <property type="protein sequence ID" value="USQ79211.1"/>
    <property type="molecule type" value="Genomic_DNA"/>
</dbReference>
<dbReference type="PROSITE" id="PS50011">
    <property type="entry name" value="PROTEIN_KINASE_DOM"/>
    <property type="match status" value="1"/>
</dbReference>
<comment type="similarity">
    <text evidence="1">Belongs to the protein kinase superfamily. ADCK protein kinase family.</text>
</comment>
<accession>A0ABY4YR24</accession>
<evidence type="ECO:0000259" key="5">
    <source>
        <dbReference type="PROSITE" id="PS50011"/>
    </source>
</evidence>
<dbReference type="SUPFAM" id="SSF56112">
    <property type="entry name" value="Protein kinase-like (PK-like)"/>
    <property type="match status" value="1"/>
</dbReference>
<dbReference type="InterPro" id="IPR011009">
    <property type="entry name" value="Kinase-like_dom_sf"/>
</dbReference>
<evidence type="ECO:0000313" key="6">
    <source>
        <dbReference type="EMBL" id="USQ79211.1"/>
    </source>
</evidence>
<keyword evidence="4" id="KW-0067">ATP-binding</keyword>
<keyword evidence="2" id="KW-0808">Transferase</keyword>
<protein>
    <submittedName>
        <fullName evidence="6">AarF/ABC1/UbiB kinase family protein</fullName>
    </submittedName>
</protein>
<dbReference type="PANTHER" id="PTHR43851">
    <property type="match status" value="1"/>
</dbReference>
<dbReference type="InterPro" id="IPR004147">
    <property type="entry name" value="ABC1_dom"/>
</dbReference>
<dbReference type="GO" id="GO:0016301">
    <property type="term" value="F:kinase activity"/>
    <property type="evidence" value="ECO:0007669"/>
    <property type="project" value="UniProtKB-KW"/>
</dbReference>
<keyword evidence="3" id="KW-0547">Nucleotide-binding</keyword>
<dbReference type="InterPro" id="IPR051409">
    <property type="entry name" value="Atypical_kinase_ADCK"/>
</dbReference>
<name>A0ABY4YR24_9MICO</name>
<dbReference type="InterPro" id="IPR034646">
    <property type="entry name" value="ADCK3_dom"/>
</dbReference>
<evidence type="ECO:0000256" key="2">
    <source>
        <dbReference type="ARBA" id="ARBA00022679"/>
    </source>
</evidence>
<keyword evidence="6" id="KW-0418">Kinase</keyword>
<dbReference type="Pfam" id="PF03109">
    <property type="entry name" value="ABC1"/>
    <property type="match status" value="1"/>
</dbReference>
<organism evidence="6 7">
    <name type="scientific">Ornithinimicrobium faecis</name>
    <dbReference type="NCBI Taxonomy" id="2934158"/>
    <lineage>
        <taxon>Bacteria</taxon>
        <taxon>Bacillati</taxon>
        <taxon>Actinomycetota</taxon>
        <taxon>Actinomycetes</taxon>
        <taxon>Micrococcales</taxon>
        <taxon>Ornithinimicrobiaceae</taxon>
        <taxon>Ornithinimicrobium</taxon>
    </lineage>
</organism>
<keyword evidence="7" id="KW-1185">Reference proteome</keyword>
<evidence type="ECO:0000256" key="1">
    <source>
        <dbReference type="ARBA" id="ARBA00009670"/>
    </source>
</evidence>
<reference evidence="6" key="1">
    <citation type="submission" date="2022-06" db="EMBL/GenBank/DDBJ databases">
        <title>Ornithinimicrobium HY1793.</title>
        <authorList>
            <person name="Huang Y."/>
        </authorList>
    </citation>
    <scope>NUCLEOTIDE SEQUENCE</scope>
    <source>
        <strain evidence="6">HY1793</strain>
    </source>
</reference>
<feature type="domain" description="Protein kinase" evidence="5">
    <location>
        <begin position="124"/>
        <end position="445"/>
    </location>
</feature>
<gene>
    <name evidence="6" type="ORF">NF556_16550</name>
</gene>
<evidence type="ECO:0000313" key="7">
    <source>
        <dbReference type="Proteomes" id="UP001056455"/>
    </source>
</evidence>
<sequence length="445" mass="48189">MAEPPRAGLARAARLSTLPLGAAARAVRGAGRRLSGQSADEVLAQRQADSARQLFEVLGGLKGGAMKVGQFLSLMESALPAEQTEAYRESLTRLQSAAPAMSGEAVGQVLGEELGQDWRSLFTSFDESAAAAASIGQVHRAVWRDGRPVAVKVQYPGAERALMADITALSRFARVSGGLFPGLDIEPILTELRRRLREEVDYRLEGDAQEQFGQFYADDPTYAVPGVVEVTQRVLVTEWLDGVPLSTLIDRAPQGDRDRAASAYLRLLLQAPERAGLLHADPHPGNFLVLPDGRLGVLDFGAVNRLPDGLPGGLSRVLSAAAHGDADELVEVLRDEGFVRRSVDVDAEAIRAFVDRFLRPLQAEEFTFSRGWMRETFADLQDPRSEGFRVGLTLNLPPEYVLVQRVWLGGLAVLSQLEATVPMREIVRAAMPGALNSPPADERGV</sequence>